<reference evidence="1 2" key="1">
    <citation type="submission" date="2018-08" db="EMBL/GenBank/DDBJ databases">
        <title>A genome reference for cultivated species of the human gut microbiota.</title>
        <authorList>
            <person name="Zou Y."/>
            <person name="Xue W."/>
            <person name="Luo G."/>
        </authorList>
    </citation>
    <scope>NUCLEOTIDE SEQUENCE [LARGE SCALE GENOMIC DNA]</scope>
    <source>
        <strain evidence="1 2">AF16-31</strain>
    </source>
</reference>
<proteinExistence type="predicted"/>
<gene>
    <name evidence="1" type="ORF">DWW65_06580</name>
</gene>
<dbReference type="RefSeq" id="WP_055941431.1">
    <property type="nucleotide sequence ID" value="NZ_QRXY01000007.1"/>
</dbReference>
<dbReference type="Proteomes" id="UP000285693">
    <property type="component" value="Unassembled WGS sequence"/>
</dbReference>
<evidence type="ECO:0000313" key="2">
    <source>
        <dbReference type="Proteomes" id="UP000285693"/>
    </source>
</evidence>
<dbReference type="AlphaFoldDB" id="A0A412T7C0"/>
<dbReference type="EMBL" id="QRXY01000007">
    <property type="protein sequence ID" value="RGU45876.1"/>
    <property type="molecule type" value="Genomic_DNA"/>
</dbReference>
<comment type="caution">
    <text evidence="1">The sequence shown here is derived from an EMBL/GenBank/DDBJ whole genome shotgun (WGS) entry which is preliminary data.</text>
</comment>
<protein>
    <submittedName>
        <fullName evidence="1">Uncharacterized protein</fullName>
    </submittedName>
</protein>
<sequence>MVIKKKRINSLSCLSHVEEGKNLVMALRDATRFKNVLLKLGFSENLTEGERILPSMLNPTMKRNAEPFYIKDKTKPKEQYSQILWWTRHEWAGRGETREVTDFVSIPRERYARIEFEPYNVELFLKYDEQGQLMVMTDPISYCQDNEKLLINTINIFLTNFEECEVLTENFENVMPTRIIRLNWEVLPSGDYPWERMQDDLKKVSEKSSKTAKKVLIDKCEFINSFQPDFRAYGKSGFKGYVIFGFADRNIFVLESVYPNNATYVFGKNWEELSKLTKAEILKGNLQDVRIIHNDNWQQEIRDLLEVA</sequence>
<name>A0A412T7C0_9FIRM</name>
<evidence type="ECO:0000313" key="1">
    <source>
        <dbReference type="EMBL" id="RGU45876.1"/>
    </source>
</evidence>
<accession>A0A412T7C0</accession>
<organism evidence="1 2">
    <name type="scientific">Coprococcus comes</name>
    <dbReference type="NCBI Taxonomy" id="410072"/>
    <lineage>
        <taxon>Bacteria</taxon>
        <taxon>Bacillati</taxon>
        <taxon>Bacillota</taxon>
        <taxon>Clostridia</taxon>
        <taxon>Lachnospirales</taxon>
        <taxon>Lachnospiraceae</taxon>
        <taxon>Coprococcus</taxon>
    </lineage>
</organism>